<dbReference type="Proteomes" id="UP001549307">
    <property type="component" value="Unassembled WGS sequence"/>
</dbReference>
<evidence type="ECO:0000313" key="3">
    <source>
        <dbReference type="Proteomes" id="UP001549307"/>
    </source>
</evidence>
<evidence type="ECO:0000313" key="2">
    <source>
        <dbReference type="EMBL" id="MET4540594.1"/>
    </source>
</evidence>
<reference evidence="2 3" key="1">
    <citation type="submission" date="2024-06" db="EMBL/GenBank/DDBJ databases">
        <title>Sorghum-associated microbial communities from plants grown in Nebraska, USA.</title>
        <authorList>
            <person name="Schachtman D."/>
        </authorList>
    </citation>
    <scope>NUCLEOTIDE SEQUENCE [LARGE SCALE GENOMIC DNA]</scope>
    <source>
        <strain evidence="2 3">3552</strain>
    </source>
</reference>
<gene>
    <name evidence="2" type="ORF">ABIE37_002381</name>
</gene>
<accession>A0ABV2P744</accession>
<feature type="compositionally biased region" description="Basic residues" evidence="1">
    <location>
        <begin position="39"/>
        <end position="55"/>
    </location>
</feature>
<comment type="caution">
    <text evidence="2">The sequence shown here is derived from an EMBL/GenBank/DDBJ whole genome shotgun (WGS) entry which is preliminary data.</text>
</comment>
<proteinExistence type="predicted"/>
<evidence type="ECO:0000256" key="1">
    <source>
        <dbReference type="SAM" id="MobiDB-lite"/>
    </source>
</evidence>
<dbReference type="EMBL" id="JBEPSN010000005">
    <property type="protein sequence ID" value="MET4540594.1"/>
    <property type="molecule type" value="Genomic_DNA"/>
</dbReference>
<keyword evidence="3" id="KW-1185">Reference proteome</keyword>
<feature type="region of interest" description="Disordered" evidence="1">
    <location>
        <begin position="33"/>
        <end position="68"/>
    </location>
</feature>
<sequence length="234" mass="25964">MRFAPPTGGRHSSVGGARPFLRALVPPLPHPFPPGAPLVHRRRTRSRHSHQRLRARSAPTVATNPLLPPRALTRTAHPFPHPCTPGAPLVLPRRTPSRHSHQRLRARSAPTVATNPHGAPVSARRTRFRTAHPFPHGAPLVHRRRTHFRHSHQRLRARSAPTVATNPLLPPGAPLVHRRRTRFRHSHQRLRGRSAPTVATNPLLPPRAHTRTAHPFPPAHHSFTGGAPISAIRT</sequence>
<feature type="region of interest" description="Disordered" evidence="1">
    <location>
        <begin position="154"/>
        <end position="174"/>
    </location>
</feature>
<name>A0ABV2P744_9MICC</name>
<protein>
    <submittedName>
        <fullName evidence="2">Uncharacterized protein</fullName>
    </submittedName>
</protein>
<organism evidence="2 3">
    <name type="scientific">Arthrobacter bambusae</name>
    <dbReference type="NCBI Taxonomy" id="1338426"/>
    <lineage>
        <taxon>Bacteria</taxon>
        <taxon>Bacillati</taxon>
        <taxon>Actinomycetota</taxon>
        <taxon>Actinomycetes</taxon>
        <taxon>Micrococcales</taxon>
        <taxon>Micrococcaceae</taxon>
        <taxon>Arthrobacter</taxon>
    </lineage>
</organism>
<feature type="region of interest" description="Disordered" evidence="1">
    <location>
        <begin position="185"/>
        <end position="204"/>
    </location>
</feature>